<feature type="non-terminal residue" evidence="1">
    <location>
        <position position="1"/>
    </location>
</feature>
<organism evidence="1 2">
    <name type="scientific">Halocaridina rubra</name>
    <name type="common">Hawaiian red shrimp</name>
    <dbReference type="NCBI Taxonomy" id="373956"/>
    <lineage>
        <taxon>Eukaryota</taxon>
        <taxon>Metazoa</taxon>
        <taxon>Ecdysozoa</taxon>
        <taxon>Arthropoda</taxon>
        <taxon>Crustacea</taxon>
        <taxon>Multicrustacea</taxon>
        <taxon>Malacostraca</taxon>
        <taxon>Eumalacostraca</taxon>
        <taxon>Eucarida</taxon>
        <taxon>Decapoda</taxon>
        <taxon>Pleocyemata</taxon>
        <taxon>Caridea</taxon>
        <taxon>Atyoidea</taxon>
        <taxon>Atyidae</taxon>
        <taxon>Halocaridina</taxon>
    </lineage>
</organism>
<keyword evidence="2" id="KW-1185">Reference proteome</keyword>
<sequence>EHLKLEPREDIDLPGVNKTNWQDSKKIIERLSIDIDKLQDEKTNLKAKVS</sequence>
<reference evidence="1 2" key="1">
    <citation type="submission" date="2023-11" db="EMBL/GenBank/DDBJ databases">
        <title>Halocaridina rubra genome assembly.</title>
        <authorList>
            <person name="Smith C."/>
        </authorList>
    </citation>
    <scope>NUCLEOTIDE SEQUENCE [LARGE SCALE GENOMIC DNA]</scope>
    <source>
        <strain evidence="1">EP-1</strain>
        <tissue evidence="1">Whole</tissue>
    </source>
</reference>
<gene>
    <name evidence="1" type="ORF">SK128_012865</name>
</gene>
<evidence type="ECO:0000313" key="1">
    <source>
        <dbReference type="EMBL" id="KAK7069569.1"/>
    </source>
</evidence>
<proteinExistence type="predicted"/>
<protein>
    <submittedName>
        <fullName evidence="1">Uncharacterized protein</fullName>
    </submittedName>
</protein>
<comment type="caution">
    <text evidence="1">The sequence shown here is derived from an EMBL/GenBank/DDBJ whole genome shotgun (WGS) entry which is preliminary data.</text>
</comment>
<name>A0AAN8WYE3_HALRR</name>
<evidence type="ECO:0000313" key="2">
    <source>
        <dbReference type="Proteomes" id="UP001381693"/>
    </source>
</evidence>
<dbReference type="AlphaFoldDB" id="A0AAN8WYE3"/>
<dbReference type="Proteomes" id="UP001381693">
    <property type="component" value="Unassembled WGS sequence"/>
</dbReference>
<accession>A0AAN8WYE3</accession>
<dbReference type="EMBL" id="JAXCGZ010016124">
    <property type="protein sequence ID" value="KAK7069569.1"/>
    <property type="molecule type" value="Genomic_DNA"/>
</dbReference>